<keyword evidence="3" id="KW-0963">Cytoplasm</keyword>
<keyword evidence="4 7" id="KW-0879">Wnt signaling pathway</keyword>
<dbReference type="AlphaFoldDB" id="A0A6G1QY45"/>
<dbReference type="GO" id="GO:0046872">
    <property type="term" value="F:metal ion binding"/>
    <property type="evidence" value="ECO:0007669"/>
    <property type="project" value="UniProtKB-KW"/>
</dbReference>
<dbReference type="GO" id="GO:0005886">
    <property type="term" value="C:plasma membrane"/>
    <property type="evidence" value="ECO:0007669"/>
    <property type="project" value="UniProtKB-SubCell"/>
</dbReference>
<dbReference type="EMBL" id="CM015712">
    <property type="protein sequence ID" value="KAF3707445.1"/>
    <property type="molecule type" value="Genomic_DNA"/>
</dbReference>
<gene>
    <name evidence="8" type="ORF">EXN66_Car000618</name>
</gene>
<keyword evidence="6" id="KW-0472">Membrane</keyword>
<evidence type="ECO:0000256" key="5">
    <source>
        <dbReference type="ARBA" id="ARBA00022723"/>
    </source>
</evidence>
<keyword evidence="5" id="KW-0479">Metal-binding</keyword>
<dbReference type="Proteomes" id="UP000503349">
    <property type="component" value="Chromosome 1"/>
</dbReference>
<reference evidence="9" key="2">
    <citation type="submission" date="2019-02" db="EMBL/GenBank/DDBJ databases">
        <title>Opniocepnalus argus Var Kimnra genome.</title>
        <authorList>
            <person name="Zhou C."/>
            <person name="Xiao S."/>
        </authorList>
    </citation>
    <scope>NUCLEOTIDE SEQUENCE [LARGE SCALE GENOMIC DNA]</scope>
</reference>
<evidence type="ECO:0000256" key="2">
    <source>
        <dbReference type="ARBA" id="ARBA00022475"/>
    </source>
</evidence>
<accession>A0A6G1QY45</accession>
<keyword evidence="2 7" id="KW-1003">Cell membrane</keyword>
<dbReference type="GO" id="GO:0005737">
    <property type="term" value="C:cytoplasm"/>
    <property type="evidence" value="ECO:0007669"/>
    <property type="project" value="UniProtKB-SubCell"/>
</dbReference>
<proteinExistence type="inferred from homology"/>
<evidence type="ECO:0000256" key="3">
    <source>
        <dbReference type="ARBA" id="ARBA00022490"/>
    </source>
</evidence>
<organism evidence="8 9">
    <name type="scientific">Channa argus</name>
    <name type="common">Northern snakehead</name>
    <name type="synonym">Ophicephalus argus</name>
    <dbReference type="NCBI Taxonomy" id="215402"/>
    <lineage>
        <taxon>Eukaryota</taxon>
        <taxon>Metazoa</taxon>
        <taxon>Chordata</taxon>
        <taxon>Craniata</taxon>
        <taxon>Vertebrata</taxon>
        <taxon>Euteleostomi</taxon>
        <taxon>Actinopterygii</taxon>
        <taxon>Neopterygii</taxon>
        <taxon>Teleostei</taxon>
        <taxon>Neoteleostei</taxon>
        <taxon>Acanthomorphata</taxon>
        <taxon>Anabantaria</taxon>
        <taxon>Anabantiformes</taxon>
        <taxon>Channoidei</taxon>
        <taxon>Channidae</taxon>
        <taxon>Channa</taxon>
    </lineage>
</organism>
<sequence length="360" mass="41110">MGKFQSRHALKGRQSPEGGSLGFNVVTCHRLEPIHRHKSKVTENLCVELRENGSDHNCNHNVVVPPKKTPDTDKSTYIQVNKQKKKKKKHAAVSVTECCMGPEEYSRQEWVFTLYNFDNRGKVAKEDMSRLIHSMYEALEASMKQPYAGLKALKVKLEVTATASPDKISQTSTEREKSTSQKVGSKARKLYCVDENIERRNHYLDLAGIENYNSKFDNTEPPSQEPRHLAHSAFQHHTVVATKNCMAPECPKNSILYSLSSKSTSVRNDRSRRDGKTCKHPASWCHLTKSHPPAHTVLHGSRSKRLRSRVQDAASHIKPTPRKDREVFSGVQLSCTVPLVQRHEHNHYHEHHHHHHYHLS</sequence>
<dbReference type="GO" id="GO:0016055">
    <property type="term" value="P:Wnt signaling pathway"/>
    <property type="evidence" value="ECO:0007669"/>
    <property type="project" value="UniProtKB-UniRule"/>
</dbReference>
<dbReference type="PANTHER" id="PTHR22611:SF9">
    <property type="entry name" value="PROTEIN NAKED CUTICLE"/>
    <property type="match status" value="1"/>
</dbReference>
<evidence type="ECO:0000256" key="4">
    <source>
        <dbReference type="ARBA" id="ARBA00022687"/>
    </source>
</evidence>
<evidence type="ECO:0000256" key="7">
    <source>
        <dbReference type="RuleBase" id="RU367060"/>
    </source>
</evidence>
<evidence type="ECO:0000313" key="9">
    <source>
        <dbReference type="Proteomes" id="UP000503349"/>
    </source>
</evidence>
<dbReference type="PANTHER" id="PTHR22611">
    <property type="entry name" value="PROTEIN NAKED CUTICLE"/>
    <property type="match status" value="1"/>
</dbReference>
<evidence type="ECO:0000256" key="6">
    <source>
        <dbReference type="ARBA" id="ARBA00023136"/>
    </source>
</evidence>
<comment type="similarity">
    <text evidence="1 7">Belongs to the NKD family.</text>
</comment>
<comment type="function">
    <text evidence="7">Cell autonomous antagonist of the canonical Wnt signaling pathway.</text>
</comment>
<comment type="subcellular location">
    <subcellularLocation>
        <location evidence="7">Cell membrane</location>
    </subcellularLocation>
    <subcellularLocation>
        <location evidence="7">Cytoplasm</location>
    </subcellularLocation>
</comment>
<dbReference type="GO" id="GO:0090090">
    <property type="term" value="P:negative regulation of canonical Wnt signaling pathway"/>
    <property type="evidence" value="ECO:0007669"/>
    <property type="project" value="UniProtKB-ARBA"/>
</dbReference>
<dbReference type="InterPro" id="IPR040140">
    <property type="entry name" value="Nkd-like"/>
</dbReference>
<keyword evidence="9" id="KW-1185">Reference proteome</keyword>
<protein>
    <recommendedName>
        <fullName evidence="7">Protein naked cuticle homolog</fullName>
    </recommendedName>
</protein>
<evidence type="ECO:0000313" key="8">
    <source>
        <dbReference type="EMBL" id="KAF3707445.1"/>
    </source>
</evidence>
<name>A0A6G1QY45_CHAAH</name>
<evidence type="ECO:0000256" key="1">
    <source>
        <dbReference type="ARBA" id="ARBA00007081"/>
    </source>
</evidence>
<reference evidence="8 9" key="1">
    <citation type="submission" date="2019-02" db="EMBL/GenBank/DDBJ databases">
        <title>Opniocepnalus argus genome.</title>
        <authorList>
            <person name="Zhou C."/>
            <person name="Xiao S."/>
        </authorList>
    </citation>
    <scope>NUCLEOTIDE SEQUENCE [LARGE SCALE GENOMIC DNA]</scope>
    <source>
        <strain evidence="8">OARG1902GOOAL</strain>
        <tissue evidence="8">Muscle</tissue>
    </source>
</reference>